<accession>A0ABD6E1P7</accession>
<dbReference type="AlphaFoldDB" id="A0ABD6E1P7"/>
<reference evidence="1 2" key="1">
    <citation type="submission" date="2024-08" db="EMBL/GenBank/DDBJ databases">
        <title>Gnathostoma spinigerum genome.</title>
        <authorList>
            <person name="Gonzalez-Bertolin B."/>
            <person name="Monzon S."/>
            <person name="Zaballos A."/>
            <person name="Jimenez P."/>
            <person name="Dekumyoy P."/>
            <person name="Varona S."/>
            <person name="Cuesta I."/>
            <person name="Sumanam S."/>
            <person name="Adisakwattana P."/>
            <person name="Gasser R.B."/>
            <person name="Hernandez-Gonzalez A."/>
            <person name="Young N.D."/>
            <person name="Perteguer M.J."/>
        </authorList>
    </citation>
    <scope>NUCLEOTIDE SEQUENCE [LARGE SCALE GENOMIC DNA]</scope>
    <source>
        <strain evidence="1">AL3</strain>
        <tissue evidence="1">Liver</tissue>
    </source>
</reference>
<gene>
    <name evidence="1" type="ORF">AB6A40_000217</name>
</gene>
<proteinExistence type="predicted"/>
<comment type="caution">
    <text evidence="1">The sequence shown here is derived from an EMBL/GenBank/DDBJ whole genome shotgun (WGS) entry which is preliminary data.</text>
</comment>
<dbReference type="Proteomes" id="UP001608902">
    <property type="component" value="Unassembled WGS sequence"/>
</dbReference>
<keyword evidence="2" id="KW-1185">Reference proteome</keyword>
<dbReference type="EMBL" id="JBGFUD010000054">
    <property type="protein sequence ID" value="MFH4973508.1"/>
    <property type="molecule type" value="Genomic_DNA"/>
</dbReference>
<sequence>MSARPSRVESIALIYSQMNTKWSTRRDTNVTTLEMDHNLAILELISWNYCQEEKNARGYMKNQE</sequence>
<evidence type="ECO:0000313" key="2">
    <source>
        <dbReference type="Proteomes" id="UP001608902"/>
    </source>
</evidence>
<evidence type="ECO:0000313" key="1">
    <source>
        <dbReference type="EMBL" id="MFH4973508.1"/>
    </source>
</evidence>
<protein>
    <submittedName>
        <fullName evidence="1">Uncharacterized protein</fullName>
    </submittedName>
</protein>
<name>A0ABD6E1P7_9BILA</name>
<organism evidence="1 2">
    <name type="scientific">Gnathostoma spinigerum</name>
    <dbReference type="NCBI Taxonomy" id="75299"/>
    <lineage>
        <taxon>Eukaryota</taxon>
        <taxon>Metazoa</taxon>
        <taxon>Ecdysozoa</taxon>
        <taxon>Nematoda</taxon>
        <taxon>Chromadorea</taxon>
        <taxon>Rhabditida</taxon>
        <taxon>Spirurina</taxon>
        <taxon>Gnathostomatomorpha</taxon>
        <taxon>Gnathostomatoidea</taxon>
        <taxon>Gnathostomatidae</taxon>
        <taxon>Gnathostoma</taxon>
    </lineage>
</organism>